<dbReference type="Gene3D" id="3.30.565.10">
    <property type="entry name" value="Histidine kinase-like ATPase, C-terminal domain"/>
    <property type="match status" value="1"/>
</dbReference>
<keyword evidence="4" id="KW-0808">Transferase</keyword>
<dbReference type="Gene3D" id="1.20.5.1930">
    <property type="match status" value="1"/>
</dbReference>
<reference evidence="11 12" key="1">
    <citation type="submission" date="2023-08" db="EMBL/GenBank/DDBJ databases">
        <title>Phytohabitans sansha sp. nov., isolated from marine sediment.</title>
        <authorList>
            <person name="Zhao Y."/>
            <person name="Yi K."/>
        </authorList>
    </citation>
    <scope>NUCLEOTIDE SEQUENCE [LARGE SCALE GENOMIC DNA]</scope>
    <source>
        <strain evidence="11 12">ZYX-F-186</strain>
    </source>
</reference>
<dbReference type="EC" id="2.7.13.3" evidence="2"/>
<keyword evidence="9" id="KW-0472">Membrane</keyword>
<keyword evidence="5" id="KW-0547">Nucleotide-binding</keyword>
<keyword evidence="9" id="KW-0812">Transmembrane</keyword>
<dbReference type="GO" id="GO:0016301">
    <property type="term" value="F:kinase activity"/>
    <property type="evidence" value="ECO:0007669"/>
    <property type="project" value="UniProtKB-KW"/>
</dbReference>
<organism evidence="11 12">
    <name type="scientific">Phytohabitans maris</name>
    <dbReference type="NCBI Taxonomy" id="3071409"/>
    <lineage>
        <taxon>Bacteria</taxon>
        <taxon>Bacillati</taxon>
        <taxon>Actinomycetota</taxon>
        <taxon>Actinomycetes</taxon>
        <taxon>Micromonosporales</taxon>
        <taxon>Micromonosporaceae</taxon>
    </lineage>
</organism>
<comment type="catalytic activity">
    <reaction evidence="1">
        <text>ATP + protein L-histidine = ADP + protein N-phospho-L-histidine.</text>
        <dbReference type="EC" id="2.7.13.3"/>
    </reaction>
</comment>
<dbReference type="SUPFAM" id="SSF55874">
    <property type="entry name" value="ATPase domain of HSP90 chaperone/DNA topoisomerase II/histidine kinase"/>
    <property type="match status" value="1"/>
</dbReference>
<evidence type="ECO:0000256" key="8">
    <source>
        <dbReference type="ARBA" id="ARBA00023012"/>
    </source>
</evidence>
<dbReference type="InterPro" id="IPR036890">
    <property type="entry name" value="HATPase_C_sf"/>
</dbReference>
<feature type="transmembrane region" description="Helical" evidence="9">
    <location>
        <begin position="89"/>
        <end position="115"/>
    </location>
</feature>
<evidence type="ECO:0000313" key="12">
    <source>
        <dbReference type="Proteomes" id="UP001230908"/>
    </source>
</evidence>
<evidence type="ECO:0000313" key="11">
    <source>
        <dbReference type="EMBL" id="MDQ7908808.1"/>
    </source>
</evidence>
<evidence type="ECO:0000256" key="9">
    <source>
        <dbReference type="SAM" id="Phobius"/>
    </source>
</evidence>
<feature type="transmembrane region" description="Helical" evidence="9">
    <location>
        <begin position="122"/>
        <end position="143"/>
    </location>
</feature>
<evidence type="ECO:0000256" key="7">
    <source>
        <dbReference type="ARBA" id="ARBA00022840"/>
    </source>
</evidence>
<dbReference type="PANTHER" id="PTHR24421:SF10">
    <property type="entry name" value="NITRATE_NITRITE SENSOR PROTEIN NARQ"/>
    <property type="match status" value="1"/>
</dbReference>
<name>A0ABU0ZP43_9ACTN</name>
<comment type="caution">
    <text evidence="11">The sequence shown here is derived from an EMBL/GenBank/DDBJ whole genome shotgun (WGS) entry which is preliminary data.</text>
</comment>
<gene>
    <name evidence="11" type="ORF">RB614_30175</name>
</gene>
<dbReference type="InterPro" id="IPR011712">
    <property type="entry name" value="Sig_transdc_His_kin_sub3_dim/P"/>
</dbReference>
<protein>
    <recommendedName>
        <fullName evidence="2">histidine kinase</fullName>
        <ecNumber evidence="2">2.7.13.3</ecNumber>
    </recommendedName>
</protein>
<keyword evidence="8" id="KW-0902">Two-component regulatory system</keyword>
<feature type="domain" description="Signal transduction histidine kinase subgroup 3 dimerisation and phosphoacceptor" evidence="10">
    <location>
        <begin position="204"/>
        <end position="269"/>
    </location>
</feature>
<evidence type="ECO:0000256" key="1">
    <source>
        <dbReference type="ARBA" id="ARBA00000085"/>
    </source>
</evidence>
<dbReference type="CDD" id="cd16917">
    <property type="entry name" value="HATPase_UhpB-NarQ-NarX-like"/>
    <property type="match status" value="1"/>
</dbReference>
<keyword evidence="12" id="KW-1185">Reference proteome</keyword>
<dbReference type="Pfam" id="PF07730">
    <property type="entry name" value="HisKA_3"/>
    <property type="match status" value="1"/>
</dbReference>
<evidence type="ECO:0000256" key="4">
    <source>
        <dbReference type="ARBA" id="ARBA00022679"/>
    </source>
</evidence>
<keyword evidence="6 11" id="KW-0418">Kinase</keyword>
<dbReference type="PANTHER" id="PTHR24421">
    <property type="entry name" value="NITRATE/NITRITE SENSOR PROTEIN NARX-RELATED"/>
    <property type="match status" value="1"/>
</dbReference>
<accession>A0ABU0ZP43</accession>
<dbReference type="InterPro" id="IPR050482">
    <property type="entry name" value="Sensor_HK_TwoCompSys"/>
</dbReference>
<evidence type="ECO:0000256" key="5">
    <source>
        <dbReference type="ARBA" id="ARBA00022741"/>
    </source>
</evidence>
<dbReference type="EMBL" id="JAVHUY010000034">
    <property type="protein sequence ID" value="MDQ7908808.1"/>
    <property type="molecule type" value="Genomic_DNA"/>
</dbReference>
<dbReference type="RefSeq" id="WP_308716077.1">
    <property type="nucleotide sequence ID" value="NZ_JAVHUY010000034.1"/>
</dbReference>
<keyword evidence="9" id="KW-1133">Transmembrane helix</keyword>
<evidence type="ECO:0000256" key="3">
    <source>
        <dbReference type="ARBA" id="ARBA00022553"/>
    </source>
</evidence>
<keyword evidence="7" id="KW-0067">ATP-binding</keyword>
<dbReference type="Proteomes" id="UP001230908">
    <property type="component" value="Unassembled WGS sequence"/>
</dbReference>
<feature type="transmembrane region" description="Helical" evidence="9">
    <location>
        <begin position="155"/>
        <end position="174"/>
    </location>
</feature>
<feature type="transmembrane region" description="Helical" evidence="9">
    <location>
        <begin position="36"/>
        <end position="58"/>
    </location>
</feature>
<proteinExistence type="predicted"/>
<evidence type="ECO:0000256" key="6">
    <source>
        <dbReference type="ARBA" id="ARBA00022777"/>
    </source>
</evidence>
<evidence type="ECO:0000256" key="2">
    <source>
        <dbReference type="ARBA" id="ARBA00012438"/>
    </source>
</evidence>
<sequence length="410" mass="44213">MVGAVTPEYRALLPGALLAEPYPEARGPVRRTARDWVVDVVFFLFSVMLALLLAAYSYERGIDELRTTLDLAVGLLCCLGLWARRRWPVGLAVAVTAAGLWSATSVGAAIVAFFTVVVHRRFAVAAALGVAGFAGGFVFPLLRPEWSSDPYWVDIVWAAVVTLLILAWGLVVRARRQLVHSLRDRAHRAEAEQRLRVAQARQAERARIAREMHDVLAHRISLLSLHAGALEFRPDAPAPEVARAAGVIRASAHEALQELREVIGVLRDDPADEAPDRPQPTLADLPGLVDESRAAGMRVRLDRRVDDLAAVPVAVGRNAYRIVQEGLTNARKHAYGSTVDVIVAGAAGDGLSVEVRNPWPVGVPAGPPIPGTGTGIVGLTERATLAGGRLEHGRTAGGDFRLWAWLPWPA</sequence>
<keyword evidence="3" id="KW-0597">Phosphoprotein</keyword>
<evidence type="ECO:0000259" key="10">
    <source>
        <dbReference type="Pfam" id="PF07730"/>
    </source>
</evidence>